<dbReference type="Gene3D" id="1.10.1520.10">
    <property type="entry name" value="Ribonuclease III domain"/>
    <property type="match status" value="2"/>
</dbReference>
<dbReference type="Proteomes" id="UP000663845">
    <property type="component" value="Unassembled WGS sequence"/>
</dbReference>
<comment type="caution">
    <text evidence="9">The sequence shown here is derived from an EMBL/GenBank/DDBJ whole genome shotgun (WGS) entry which is preliminary data.</text>
</comment>
<dbReference type="InterPro" id="IPR056382">
    <property type="entry name" value="DHX34_Znf-C2H2"/>
</dbReference>
<feature type="domain" description="RNase III" evidence="6">
    <location>
        <begin position="5"/>
        <end position="132"/>
    </location>
</feature>
<dbReference type="SMART" id="SM00490">
    <property type="entry name" value="HELICc"/>
    <property type="match status" value="1"/>
</dbReference>
<dbReference type="Pfam" id="PF21010">
    <property type="entry name" value="HA2_C"/>
    <property type="match status" value="1"/>
</dbReference>
<organism evidence="9 10">
    <name type="scientific">Adineta steineri</name>
    <dbReference type="NCBI Taxonomy" id="433720"/>
    <lineage>
        <taxon>Eukaryota</taxon>
        <taxon>Metazoa</taxon>
        <taxon>Spiralia</taxon>
        <taxon>Gnathifera</taxon>
        <taxon>Rotifera</taxon>
        <taxon>Eurotatoria</taxon>
        <taxon>Bdelloidea</taxon>
        <taxon>Adinetida</taxon>
        <taxon>Adinetidae</taxon>
        <taxon>Adineta</taxon>
    </lineage>
</organism>
<evidence type="ECO:0000256" key="2">
    <source>
        <dbReference type="ARBA" id="ARBA00022801"/>
    </source>
</evidence>
<keyword evidence="1" id="KW-0547">Nucleotide-binding</keyword>
<dbReference type="InterPro" id="IPR027417">
    <property type="entry name" value="P-loop_NTPase"/>
</dbReference>
<dbReference type="CDD" id="cd18791">
    <property type="entry name" value="SF2_C_RHA"/>
    <property type="match status" value="1"/>
</dbReference>
<feature type="domain" description="Helicase ATP-binding" evidence="7">
    <location>
        <begin position="875"/>
        <end position="1035"/>
    </location>
</feature>
<evidence type="ECO:0000313" key="9">
    <source>
        <dbReference type="EMBL" id="CAF1264608.1"/>
    </source>
</evidence>
<evidence type="ECO:0000256" key="4">
    <source>
        <dbReference type="ARBA" id="ARBA00022840"/>
    </source>
</evidence>
<dbReference type="PROSITE" id="PS51194">
    <property type="entry name" value="HELICASE_CTER"/>
    <property type="match status" value="1"/>
</dbReference>
<dbReference type="SUPFAM" id="SSF69065">
    <property type="entry name" value="RNase III domain-like"/>
    <property type="match status" value="2"/>
</dbReference>
<evidence type="ECO:0000259" key="8">
    <source>
        <dbReference type="PROSITE" id="PS51194"/>
    </source>
</evidence>
<evidence type="ECO:0000259" key="6">
    <source>
        <dbReference type="PROSITE" id="PS50142"/>
    </source>
</evidence>
<dbReference type="FunFam" id="3.40.50.300:FF:000540">
    <property type="entry name" value="probable ATP-dependent RNA helicase DHX34"/>
    <property type="match status" value="1"/>
</dbReference>
<evidence type="ECO:0000256" key="1">
    <source>
        <dbReference type="ARBA" id="ARBA00022741"/>
    </source>
</evidence>
<dbReference type="PANTHER" id="PTHR18934">
    <property type="entry name" value="ATP-DEPENDENT RNA HELICASE"/>
    <property type="match status" value="1"/>
</dbReference>
<dbReference type="Pfam" id="PF24485">
    <property type="entry name" value="zf-C2H2_DHX34"/>
    <property type="match status" value="1"/>
</dbReference>
<dbReference type="InterPro" id="IPR014001">
    <property type="entry name" value="Helicase_ATP-bd"/>
</dbReference>
<dbReference type="Pfam" id="PF00271">
    <property type="entry name" value="Helicase_C"/>
    <property type="match status" value="1"/>
</dbReference>
<keyword evidence="4" id="KW-0067">ATP-binding</keyword>
<dbReference type="CDD" id="cd00593">
    <property type="entry name" value="RIBOc"/>
    <property type="match status" value="2"/>
</dbReference>
<evidence type="ECO:0000259" key="7">
    <source>
        <dbReference type="PROSITE" id="PS51192"/>
    </source>
</evidence>
<dbReference type="SUPFAM" id="SSF52540">
    <property type="entry name" value="P-loop containing nucleoside triphosphate hydrolases"/>
    <property type="match status" value="1"/>
</dbReference>
<evidence type="ECO:0000256" key="5">
    <source>
        <dbReference type="SAM" id="MobiDB-lite"/>
    </source>
</evidence>
<feature type="domain" description="Helicase C-terminal" evidence="8">
    <location>
        <begin position="1071"/>
        <end position="1239"/>
    </location>
</feature>
<dbReference type="SMART" id="SM00535">
    <property type="entry name" value="RIBOc"/>
    <property type="match status" value="2"/>
</dbReference>
<dbReference type="InterPro" id="IPR007502">
    <property type="entry name" value="Helicase-assoc_dom"/>
</dbReference>
<dbReference type="EMBL" id="CAJNOG010000483">
    <property type="protein sequence ID" value="CAF1264608.1"/>
    <property type="molecule type" value="Genomic_DNA"/>
</dbReference>
<feature type="region of interest" description="Disordered" evidence="5">
    <location>
        <begin position="192"/>
        <end position="211"/>
    </location>
</feature>
<protein>
    <recommendedName>
        <fullName evidence="11">ATP-dependent RNA helicase DHX34</fullName>
    </recommendedName>
</protein>
<dbReference type="Gene3D" id="1.20.120.1080">
    <property type="match status" value="1"/>
</dbReference>
<dbReference type="GO" id="GO:0004525">
    <property type="term" value="F:ribonuclease III activity"/>
    <property type="evidence" value="ECO:0007669"/>
    <property type="project" value="InterPro"/>
</dbReference>
<dbReference type="GO" id="GO:0006396">
    <property type="term" value="P:RNA processing"/>
    <property type="evidence" value="ECO:0007669"/>
    <property type="project" value="InterPro"/>
</dbReference>
<dbReference type="InterPro" id="IPR011709">
    <property type="entry name" value="DEAD-box_helicase_OB_fold"/>
</dbReference>
<dbReference type="GO" id="GO:0031047">
    <property type="term" value="P:regulatory ncRNA-mediated gene silencing"/>
    <property type="evidence" value="ECO:0007669"/>
    <property type="project" value="UniProtKB-ARBA"/>
</dbReference>
<dbReference type="InterPro" id="IPR000999">
    <property type="entry name" value="RNase_III_dom"/>
</dbReference>
<dbReference type="SMART" id="SM00847">
    <property type="entry name" value="HA2"/>
    <property type="match status" value="1"/>
</dbReference>
<gene>
    <name evidence="9" type="ORF">JYZ213_LOCUS30345</name>
</gene>
<feature type="region of interest" description="Disordered" evidence="5">
    <location>
        <begin position="1423"/>
        <end position="1455"/>
    </location>
</feature>
<dbReference type="FunFam" id="3.40.50.300:FF:000725">
    <property type="entry name" value="probable ATP-dependent RNA helicase DHX34"/>
    <property type="match status" value="1"/>
</dbReference>
<dbReference type="GO" id="GO:0003723">
    <property type="term" value="F:RNA binding"/>
    <property type="evidence" value="ECO:0007669"/>
    <property type="project" value="TreeGrafter"/>
</dbReference>
<dbReference type="InterPro" id="IPR036389">
    <property type="entry name" value="RNase_III_sf"/>
</dbReference>
<dbReference type="GO" id="GO:0005524">
    <property type="term" value="F:ATP binding"/>
    <property type="evidence" value="ECO:0007669"/>
    <property type="project" value="UniProtKB-KW"/>
</dbReference>
<dbReference type="PROSITE" id="PS50142">
    <property type="entry name" value="RNASE_3_2"/>
    <property type="match status" value="2"/>
</dbReference>
<dbReference type="PANTHER" id="PTHR18934:SF221">
    <property type="entry name" value="ATP-DEPENDENT RNA HELICASE DHX34-RELATED"/>
    <property type="match status" value="1"/>
</dbReference>
<evidence type="ECO:0008006" key="11">
    <source>
        <dbReference type="Google" id="ProtNLM"/>
    </source>
</evidence>
<dbReference type="Gene3D" id="3.40.50.300">
    <property type="entry name" value="P-loop containing nucleotide triphosphate hydrolases"/>
    <property type="match status" value="2"/>
</dbReference>
<name>A0A815B996_9BILA</name>
<dbReference type="PROSITE" id="PS51192">
    <property type="entry name" value="HELICASE_ATP_BIND_1"/>
    <property type="match status" value="1"/>
</dbReference>
<keyword evidence="3" id="KW-0347">Helicase</keyword>
<evidence type="ECO:0000256" key="3">
    <source>
        <dbReference type="ARBA" id="ARBA00022806"/>
    </source>
</evidence>
<dbReference type="Pfam" id="PF00636">
    <property type="entry name" value="Ribonuclease_3"/>
    <property type="match status" value="2"/>
</dbReference>
<sequence length="1854" mass="215742">MSEQLNELEQQLGYYFNDRNHLRRALTCESAINERHSDAADENSKALAFIGDAALKSTIATLLYANQNQRSSAGDMHNQVVPYIENIKLASIGRQLNLDRYMIKGKGVQDVTDSMFATTLEAILGAIVIDQKNKEQGSEDVLLDIIARFWSIQRKGKSKVIPPIQQNHNKDKCCCCNACCKYFGIITDDADDDKHRKHHRSKTTTDQSVEEPTIDPNFDWLNRKDYLTETFLHDNIMFSSLTDIEDFWKFVHKYQLFQQKRKQPSKPTPSSIDTDQQRSSILNLPLIYEKRHRLNASITINKSLTHAEPRVEEQRLYDITKLRRQFQDILRDYNMEIDYKQNKARTTLEKREHWRKKQQLKDLRSEHDKESKQRKFLKLEESSMTDDHGDDNVKKEVLKTTDKIRDIEFRLINDLSVLKDMSTDSQNYRSKDINMLKLILCSGLYPQVAIADEFNNYKRDCDQFFHTKIMSEQLNELEQQLGYYFNDRNHLRRALTCESAINERHSDAADENSKALAFIGDAALKSTIATLLYANQNQRSSAGDMHNQVVPYIENTKLASIGRQLNLDRYMIKGKGVRDVTDSMFATTLEAILGAIVIDQKNKEHESEDVLLDIIARFWSIQRKGKSKVIPPIQQNHNKDKCCCCNACCKYFGIITDFLLHYIITVELGVFKQFYPTFEKISQSNSTTYVLYDADDDKHRKHHRSKTTTDQSVEEPTTDPNFDWLNRKDYLTETFLHDNIMFSSLTDIEDFWKFVYKYQLFQQKRKQPPKPTPSSIDTDQQRSSILNLPLIYEKRHRLNASITINKSLTHAEPRYDMMGERIIEHHRLSSTRLEEFKSIIEYYFDFNQKEKFKRIHKLRQDQNNLPIAIHRREILEELKNHQVILIAGDTGCGKSTQIPRFLLEAGFDKIACTQPRRIACISLAKRVSYETLNEYDNQVGYQVRFEKTRVKSTRIIFMTEGILLRQLQTDSSLSDYDILVIDEVHERHLFTDFIMGIIKCLITQRKDLKVILMSATINIELFSKYFDDCPVVKVPGRLYKIQVNYHPIKVEESAGKTAKIDAKPYLRIMEQIDLKYPSTDRGDMLIFLSGMAEIQGIMEAAQAYAQENLRWIVLPLHSALSLEEQDKVFDMAPEGVRKCIISTNIAETSVTIDGMRFIIDSGKVKEMSYDGKYKMQRLQEYNISRASAEQRKGRAGRTGPGVCFRLYSEHDYLSFQEYSTPEIRRVPLDSLMLQMISMGLKDPRKFPFVEPPDMSAIDTALLRLQEQAALSTIDCSLTSIGSMLARLPVDVSIGKMLIFACIFQYVNPILIMASALSIQSPFLSFLQCDPDTITRRRPMMSDHGDPFTLLNLFDEWIYVKSDGQNTRTWCKRRGVEEQRLYDITKLRRQFQDILRDYNMEIDYKQNKARTTLEKREHWRKKQQLKDLRSEHDKESKQRKFLKLEESSMTDDHGDDNVKKEVLKTTDKIRDIEFRLINDLSVLKDMSTDSQNYRSKDINMLKLILCSGLYPQVAIADEFNNYKRDCDQFFHTKTKQFVVLHPTSVFTYDPDNLLPPTSSKTVTSSNNKKQVFSNKHELLVYVTLIETNKPYIMSVMRTPSMQTLFLYASTLATNNDFTRILCDQWLEITFENPEAAQSIISSLLLLRNARDLLLQLTLQDLNKSIDIELVSKPRTYELQHLLSLKMTEFLDNSCLYAIRRVLPAELDTIYRYNTQVDDDEVIVEKESTKINEYLTYNCLRSNDDQESFWSEYAGATMQKHWICPYCNEDILATVAERVAHENRCQLNSLCNDDNPIFKSTQTNNNKNDILNNLTAITHTTSTIIPTTKDYHCDICQQTFKLTSIEILRHRATHQN</sequence>
<dbReference type="Pfam" id="PF00270">
    <property type="entry name" value="DEAD"/>
    <property type="match status" value="1"/>
</dbReference>
<feature type="domain" description="RNase III" evidence="6">
    <location>
        <begin position="474"/>
        <end position="601"/>
    </location>
</feature>
<dbReference type="InterPro" id="IPR011545">
    <property type="entry name" value="DEAD/DEAH_box_helicase_dom"/>
</dbReference>
<keyword evidence="2" id="KW-0378">Hydrolase</keyword>
<feature type="region of interest" description="Disordered" evidence="5">
    <location>
        <begin position="359"/>
        <end position="391"/>
    </location>
</feature>
<evidence type="ECO:0000313" key="10">
    <source>
        <dbReference type="Proteomes" id="UP000663845"/>
    </source>
</evidence>
<reference evidence="9" key="1">
    <citation type="submission" date="2021-02" db="EMBL/GenBank/DDBJ databases">
        <authorList>
            <person name="Nowell W R."/>
        </authorList>
    </citation>
    <scope>NUCLEOTIDE SEQUENCE</scope>
</reference>
<accession>A0A815B996</accession>
<proteinExistence type="predicted"/>
<dbReference type="Pfam" id="PF07717">
    <property type="entry name" value="OB_NTP_bind"/>
    <property type="match status" value="1"/>
</dbReference>
<dbReference type="GO" id="GO:0004386">
    <property type="term" value="F:helicase activity"/>
    <property type="evidence" value="ECO:0007669"/>
    <property type="project" value="UniProtKB-KW"/>
</dbReference>
<dbReference type="SMART" id="SM00487">
    <property type="entry name" value="DEXDc"/>
    <property type="match status" value="1"/>
</dbReference>
<dbReference type="InterPro" id="IPR001650">
    <property type="entry name" value="Helicase_C-like"/>
</dbReference>